<accession>A0A4R7PJL3</accession>
<comment type="caution">
    <text evidence="2">The sequence shown here is derived from an EMBL/GenBank/DDBJ whole genome shotgun (WGS) entry which is preliminary data.</text>
</comment>
<organism evidence="2 3">
    <name type="scientific">Gelidibacter sediminis</name>
    <dbReference type="NCBI Taxonomy" id="1608710"/>
    <lineage>
        <taxon>Bacteria</taxon>
        <taxon>Pseudomonadati</taxon>
        <taxon>Bacteroidota</taxon>
        <taxon>Flavobacteriia</taxon>
        <taxon>Flavobacteriales</taxon>
        <taxon>Flavobacteriaceae</taxon>
        <taxon>Gelidibacter</taxon>
    </lineage>
</organism>
<evidence type="ECO:0008006" key="4">
    <source>
        <dbReference type="Google" id="ProtNLM"/>
    </source>
</evidence>
<dbReference type="AlphaFoldDB" id="A0A4R7PJL3"/>
<name>A0A4R7PJL3_9FLAO</name>
<evidence type="ECO:0000313" key="3">
    <source>
        <dbReference type="Proteomes" id="UP000294689"/>
    </source>
</evidence>
<feature type="chain" id="PRO_5020628247" description="Lipoprotein" evidence="1">
    <location>
        <begin position="20"/>
        <end position="122"/>
    </location>
</feature>
<proteinExistence type="predicted"/>
<keyword evidence="3" id="KW-1185">Reference proteome</keyword>
<protein>
    <recommendedName>
        <fullName evidence="4">Lipoprotein</fullName>
    </recommendedName>
</protein>
<evidence type="ECO:0000256" key="1">
    <source>
        <dbReference type="SAM" id="SignalP"/>
    </source>
</evidence>
<sequence length="122" mass="14507">MKIKLYTLILFFLSSCVYNHTAITEDLGNGYFYIGDGHESQILFNKNRKKNESSGLIVTEPEVVEYNYNAKYIIVKSLRENDELFWIIDKEMPIDKVQFMTKNEYKKELRIKGIELELKKRK</sequence>
<evidence type="ECO:0000313" key="2">
    <source>
        <dbReference type="EMBL" id="TDU33710.1"/>
    </source>
</evidence>
<gene>
    <name evidence="2" type="ORF">BXY82_3145</name>
</gene>
<dbReference type="RefSeq" id="WP_133759104.1">
    <property type="nucleotide sequence ID" value="NZ_SOBW01000013.1"/>
</dbReference>
<dbReference type="OrthoDB" id="1496163at2"/>
<reference evidence="2 3" key="1">
    <citation type="submission" date="2019-03" db="EMBL/GenBank/DDBJ databases">
        <title>Genomic Encyclopedia of Archaeal and Bacterial Type Strains, Phase II (KMG-II): from individual species to whole genera.</title>
        <authorList>
            <person name="Goeker M."/>
        </authorList>
    </citation>
    <scope>NUCLEOTIDE SEQUENCE [LARGE SCALE GENOMIC DNA]</scope>
    <source>
        <strain evidence="2 3">DSM 28135</strain>
    </source>
</reference>
<feature type="signal peptide" evidence="1">
    <location>
        <begin position="1"/>
        <end position="19"/>
    </location>
</feature>
<dbReference type="EMBL" id="SOBW01000013">
    <property type="protein sequence ID" value="TDU33710.1"/>
    <property type="molecule type" value="Genomic_DNA"/>
</dbReference>
<dbReference type="Proteomes" id="UP000294689">
    <property type="component" value="Unassembled WGS sequence"/>
</dbReference>
<dbReference type="PROSITE" id="PS51257">
    <property type="entry name" value="PROKAR_LIPOPROTEIN"/>
    <property type="match status" value="1"/>
</dbReference>
<keyword evidence="1" id="KW-0732">Signal</keyword>